<organism evidence="3 4">
    <name type="scientific">Croceimicrobium hydrocarbonivorans</name>
    <dbReference type="NCBI Taxonomy" id="2761580"/>
    <lineage>
        <taxon>Bacteria</taxon>
        <taxon>Pseudomonadati</taxon>
        <taxon>Bacteroidota</taxon>
        <taxon>Flavobacteriia</taxon>
        <taxon>Flavobacteriales</taxon>
        <taxon>Owenweeksiaceae</taxon>
        <taxon>Croceimicrobium</taxon>
    </lineage>
</organism>
<keyword evidence="1" id="KW-0328">Glycosyltransferase</keyword>
<gene>
    <name evidence="3" type="ORF">H4K34_11825</name>
</gene>
<dbReference type="GO" id="GO:0004373">
    <property type="term" value="F:alpha-1,4-glucan glucosyltransferase (UDP-glucose donor) activity"/>
    <property type="evidence" value="ECO:0007669"/>
    <property type="project" value="InterPro"/>
</dbReference>
<name>A0A7H0VBG7_9FLAO</name>
<dbReference type="InterPro" id="IPR008631">
    <property type="entry name" value="Glycogen_synth"/>
</dbReference>
<dbReference type="Proteomes" id="UP000516305">
    <property type="component" value="Chromosome"/>
</dbReference>
<proteinExistence type="predicted"/>
<dbReference type="Gene3D" id="6.10.260.10">
    <property type="match status" value="1"/>
</dbReference>
<dbReference type="Gene3D" id="3.40.50.2000">
    <property type="entry name" value="Glycogen Phosphorylase B"/>
    <property type="match status" value="2"/>
</dbReference>
<accession>A0A7H0VBG7</accession>
<dbReference type="SUPFAM" id="SSF53756">
    <property type="entry name" value="UDP-Glycosyltransferase/glycogen phosphorylase"/>
    <property type="match status" value="2"/>
</dbReference>
<dbReference type="RefSeq" id="WP_210757602.1">
    <property type="nucleotide sequence ID" value="NZ_CP060139.1"/>
</dbReference>
<dbReference type="GO" id="GO:0005978">
    <property type="term" value="P:glycogen biosynthetic process"/>
    <property type="evidence" value="ECO:0007669"/>
    <property type="project" value="InterPro"/>
</dbReference>
<sequence length="597" mass="69272">MPKLNVPLIECSWEVCNQIGGIYTVLRSKVPAMIEQYGDDYTLLGPLVAKGIDAELEDIHDADDAIARAVKLLQKEGLEVRYARWLVTGRPKVVLIKPDLGAEKLAQYQEHYQKLYGIEKDPKNDLLNEMIVWSRLNYRFLEALNKELGNGAKMIAHFHEWMASLPILDLNKNHPDIRTVFTTHATLLGRYLASNYASFYKRLPSYDWEKEARHFGILPMVQIERLSAKYSNCFSTVSEITAKECKYLLGKEPELITPNGLNIKRYVAMHEVQVKHQEFKDVLHDFTIGHFFPSYHFDLDRTLYFFTSGRYEFSNKGYDVTLRALALLNERMKQEKLDVTVVMFFVTNKETWSINPKVLQSNGVLREIQKCVGEIQKQIGKRLYESAVGSDDDHRLPDTSAMVDDYWKLRYRRTIQSWKSDEWPYITTHNLKDDQNDDILNEMRAKKLFNSPKDKVKVVYHPEFINSTNPLFGIDYGNFVRGCHLGIFPSYYEPWGYTPLECIARGVATVTSDLSGFGNYVSAQDTGGVDHGVHVLRREGRTESQSIEDLANYLLDFVKLSRRYRIIQRNRAEDFSERFDWKQLLPEYEKAYQKALA</sequence>
<evidence type="ECO:0000256" key="1">
    <source>
        <dbReference type="ARBA" id="ARBA00022676"/>
    </source>
</evidence>
<dbReference type="EMBL" id="CP060139">
    <property type="protein sequence ID" value="QNR23065.1"/>
    <property type="molecule type" value="Genomic_DNA"/>
</dbReference>
<dbReference type="PANTHER" id="PTHR10176:SF3">
    <property type="entry name" value="GLYCOGEN [STARCH] SYNTHASE"/>
    <property type="match status" value="1"/>
</dbReference>
<dbReference type="Pfam" id="PF05693">
    <property type="entry name" value="Glycogen_syn"/>
    <property type="match status" value="1"/>
</dbReference>
<evidence type="ECO:0000313" key="4">
    <source>
        <dbReference type="Proteomes" id="UP000516305"/>
    </source>
</evidence>
<protein>
    <submittedName>
        <fullName evidence="3">Glycosyltransferase</fullName>
    </submittedName>
</protein>
<dbReference type="PANTHER" id="PTHR10176">
    <property type="entry name" value="GLYCOGEN SYNTHASE"/>
    <property type="match status" value="1"/>
</dbReference>
<dbReference type="GO" id="GO:0005737">
    <property type="term" value="C:cytoplasm"/>
    <property type="evidence" value="ECO:0007669"/>
    <property type="project" value="TreeGrafter"/>
</dbReference>
<keyword evidence="4" id="KW-1185">Reference proteome</keyword>
<reference evidence="3 4" key="1">
    <citation type="submission" date="2020-08" db="EMBL/GenBank/DDBJ databases">
        <title>Croceimicrobium hydrocarbonivorans gen. nov., sp. nov., a novel marine bacterium isolated from a bacterial consortium that degrades polyethylene terephthalate.</title>
        <authorList>
            <person name="Liu R."/>
        </authorList>
    </citation>
    <scope>NUCLEOTIDE SEQUENCE [LARGE SCALE GENOMIC DNA]</scope>
    <source>
        <strain evidence="3 4">A20-9</strain>
    </source>
</reference>
<keyword evidence="2 3" id="KW-0808">Transferase</keyword>
<evidence type="ECO:0000256" key="2">
    <source>
        <dbReference type="ARBA" id="ARBA00022679"/>
    </source>
</evidence>
<dbReference type="KEGG" id="chyd:H4K34_11825"/>
<dbReference type="AlphaFoldDB" id="A0A7H0VBG7"/>
<evidence type="ECO:0000313" key="3">
    <source>
        <dbReference type="EMBL" id="QNR23065.1"/>
    </source>
</evidence>